<evidence type="ECO:0000259" key="2">
    <source>
        <dbReference type="Pfam" id="PF06747"/>
    </source>
</evidence>
<dbReference type="EMBL" id="MVBO01000008">
    <property type="protein sequence ID" value="OZJ05958.1"/>
    <property type="molecule type" value="Genomic_DNA"/>
</dbReference>
<sequence length="69" mass="7883">MSTQQDQAPSLSTSTIPACDYKPLQECLRNNNNDQSKCRKEWEEFREACRAKQLASRNQTPCEACKDDA</sequence>
<dbReference type="OrthoDB" id="2262048at2759"/>
<evidence type="ECO:0000256" key="1">
    <source>
        <dbReference type="ARBA" id="ARBA00023157"/>
    </source>
</evidence>
<dbReference type="Pfam" id="PF06747">
    <property type="entry name" value="CHCH"/>
    <property type="match status" value="1"/>
</dbReference>
<keyword evidence="1" id="KW-1015">Disulfide bond</keyword>
<evidence type="ECO:0000313" key="3">
    <source>
        <dbReference type="EMBL" id="OZJ05958.1"/>
    </source>
</evidence>
<comment type="caution">
    <text evidence="3">The sequence shown here is derived from an EMBL/GenBank/DDBJ whole genome shotgun (WGS) entry which is preliminary data.</text>
</comment>
<feature type="domain" description="CHCH" evidence="2">
    <location>
        <begin position="24"/>
        <end position="51"/>
    </location>
</feature>
<reference evidence="3 4" key="1">
    <citation type="journal article" date="2017" name="Mycologia">
        <title>Bifiguratus adelaidae, gen. et sp. nov., a new member of Mucoromycotina in endophytic and soil-dwelling habitats.</title>
        <authorList>
            <person name="Torres-Cruz T.J."/>
            <person name="Billingsley Tobias T.L."/>
            <person name="Almatruk M."/>
            <person name="Hesse C."/>
            <person name="Kuske C.R."/>
            <person name="Desiro A."/>
            <person name="Benucci G.M."/>
            <person name="Bonito G."/>
            <person name="Stajich J.E."/>
            <person name="Dunlap C."/>
            <person name="Arnold A.E."/>
            <person name="Porras-Alfaro A."/>
        </authorList>
    </citation>
    <scope>NUCLEOTIDE SEQUENCE [LARGE SCALE GENOMIC DNA]</scope>
    <source>
        <strain evidence="3 4">AZ0501</strain>
    </source>
</reference>
<accession>A0A261Y5V9</accession>
<dbReference type="AlphaFoldDB" id="A0A261Y5V9"/>
<protein>
    <recommendedName>
        <fullName evidence="2">CHCH domain-containing protein</fullName>
    </recommendedName>
</protein>
<keyword evidence="4" id="KW-1185">Reference proteome</keyword>
<gene>
    <name evidence="3" type="ORF">BZG36_01184</name>
</gene>
<name>A0A261Y5V9_9FUNG</name>
<evidence type="ECO:0000313" key="4">
    <source>
        <dbReference type="Proteomes" id="UP000242875"/>
    </source>
</evidence>
<dbReference type="Proteomes" id="UP000242875">
    <property type="component" value="Unassembled WGS sequence"/>
</dbReference>
<proteinExistence type="predicted"/>
<dbReference type="InterPro" id="IPR010625">
    <property type="entry name" value="CHCH"/>
</dbReference>
<organism evidence="3 4">
    <name type="scientific">Bifiguratus adelaidae</name>
    <dbReference type="NCBI Taxonomy" id="1938954"/>
    <lineage>
        <taxon>Eukaryota</taxon>
        <taxon>Fungi</taxon>
        <taxon>Fungi incertae sedis</taxon>
        <taxon>Mucoromycota</taxon>
        <taxon>Mucoromycotina</taxon>
        <taxon>Endogonomycetes</taxon>
        <taxon>Endogonales</taxon>
        <taxon>Endogonales incertae sedis</taxon>
        <taxon>Bifiguratus</taxon>
    </lineage>
</organism>